<protein>
    <submittedName>
        <fullName evidence="2">Uncharacterized protein</fullName>
    </submittedName>
</protein>
<feature type="region of interest" description="Disordered" evidence="1">
    <location>
        <begin position="1"/>
        <end position="64"/>
    </location>
</feature>
<accession>A0A099G9L8</accession>
<organism evidence="2 3">
    <name type="scientific">Paracoccus sanguinis</name>
    <dbReference type="NCBI Taxonomy" id="1545044"/>
    <lineage>
        <taxon>Bacteria</taxon>
        <taxon>Pseudomonadati</taxon>
        <taxon>Pseudomonadota</taxon>
        <taxon>Alphaproteobacteria</taxon>
        <taxon>Rhodobacterales</taxon>
        <taxon>Paracoccaceae</taxon>
        <taxon>Paracoccus</taxon>
    </lineage>
</organism>
<reference evidence="2 3" key="1">
    <citation type="submission" date="2014-09" db="EMBL/GenBank/DDBJ databases">
        <authorList>
            <person name="McGinnis J.M."/>
            <person name="Wolfgang W.J."/>
        </authorList>
    </citation>
    <scope>NUCLEOTIDE SEQUENCE [LARGE SCALE GENOMIC DNA]</scope>
    <source>
        <strain evidence="2 3">5503</strain>
    </source>
</reference>
<sequence>DNLAPSDRTPPQDAPRDLTVDPDPDALRAGEDWLDEDADLTDDLPEDLPEDLTADPLDQEGGRR</sequence>
<dbReference type="RefSeq" id="WP_036712236.1">
    <property type="nucleotide sequence ID" value="NZ_JRKQ01000137.1"/>
</dbReference>
<reference evidence="2 3" key="2">
    <citation type="submission" date="2014-10" db="EMBL/GenBank/DDBJ databases">
        <title>Paracoccus sanguinis sp. nov., isolated from clinical specimens of New York State patients.</title>
        <authorList>
            <person name="Mingle L.A."/>
            <person name="Cole J.A."/>
            <person name="Lapierre P."/>
            <person name="Musser K.A."/>
        </authorList>
    </citation>
    <scope>NUCLEOTIDE SEQUENCE [LARGE SCALE GENOMIC DNA]</scope>
    <source>
        <strain evidence="2 3">5503</strain>
    </source>
</reference>
<feature type="compositionally biased region" description="Acidic residues" evidence="1">
    <location>
        <begin position="32"/>
        <end position="53"/>
    </location>
</feature>
<dbReference type="Proteomes" id="UP000029858">
    <property type="component" value="Unassembled WGS sequence"/>
</dbReference>
<evidence type="ECO:0000313" key="3">
    <source>
        <dbReference type="Proteomes" id="UP000029858"/>
    </source>
</evidence>
<comment type="caution">
    <text evidence="2">The sequence shown here is derived from an EMBL/GenBank/DDBJ whole genome shotgun (WGS) entry which is preliminary data.</text>
</comment>
<feature type="compositionally biased region" description="Basic and acidic residues" evidence="1">
    <location>
        <begin position="14"/>
        <end position="31"/>
    </location>
</feature>
<gene>
    <name evidence="2" type="ORF">IX56_16255</name>
</gene>
<proteinExistence type="predicted"/>
<dbReference type="AlphaFoldDB" id="A0A099G9L8"/>
<dbReference type="EMBL" id="JRKQ01000137">
    <property type="protein sequence ID" value="KGJ19381.1"/>
    <property type="molecule type" value="Genomic_DNA"/>
</dbReference>
<name>A0A099G9L8_9RHOB</name>
<evidence type="ECO:0000313" key="2">
    <source>
        <dbReference type="EMBL" id="KGJ19381.1"/>
    </source>
</evidence>
<feature type="non-terminal residue" evidence="2">
    <location>
        <position position="1"/>
    </location>
</feature>
<evidence type="ECO:0000256" key="1">
    <source>
        <dbReference type="SAM" id="MobiDB-lite"/>
    </source>
</evidence>